<dbReference type="InterPro" id="IPR029044">
    <property type="entry name" value="Nucleotide-diphossugar_trans"/>
</dbReference>
<name>A0ABQ4TVM1_9HYPH</name>
<evidence type="ECO:0000313" key="2">
    <source>
        <dbReference type="Proteomes" id="UP001055057"/>
    </source>
</evidence>
<organism evidence="1 2">
    <name type="scientific">Methylobacterium trifolii</name>
    <dbReference type="NCBI Taxonomy" id="1003092"/>
    <lineage>
        <taxon>Bacteria</taxon>
        <taxon>Pseudomonadati</taxon>
        <taxon>Pseudomonadota</taxon>
        <taxon>Alphaproteobacteria</taxon>
        <taxon>Hyphomicrobiales</taxon>
        <taxon>Methylobacteriaceae</taxon>
        <taxon>Methylobacterium</taxon>
    </lineage>
</organism>
<dbReference type="Proteomes" id="UP001055057">
    <property type="component" value="Unassembled WGS sequence"/>
</dbReference>
<reference evidence="1" key="2">
    <citation type="submission" date="2021-08" db="EMBL/GenBank/DDBJ databases">
        <authorList>
            <person name="Tani A."/>
            <person name="Ola A."/>
            <person name="Ogura Y."/>
            <person name="Katsura K."/>
            <person name="Hayashi T."/>
        </authorList>
    </citation>
    <scope>NUCLEOTIDE SEQUENCE</scope>
    <source>
        <strain evidence="1">DSM 23632</strain>
    </source>
</reference>
<sequence length="265" mass="29345">MKILIGTPLHDGTVQIEFMRSIMRLIEALRGRGIVFGLATPMGSLIFLQRNTLASVVLHDPTFDALLFIDSDMEFRPALIEKMIAAAKPVVGVICPAKVLDAREFHANAKLTGSPQDALERSLSFVGENYLMHEPIADFERPERAYKVRGGLMRTTRVGTGIMLIRRSVLETMRTTLPGMWLGHTPKSYARFGAPPGGVLQCFAQERDIDGSYLGEDYGFCDRWVRDCGGEIWACVDEPVGHIGRMAYRGTALSKLAATRTLLTE</sequence>
<evidence type="ECO:0008006" key="3">
    <source>
        <dbReference type="Google" id="ProtNLM"/>
    </source>
</evidence>
<protein>
    <recommendedName>
        <fullName evidence="3">Glycosyltransferase</fullName>
    </recommendedName>
</protein>
<dbReference type="SUPFAM" id="SSF53448">
    <property type="entry name" value="Nucleotide-diphospho-sugar transferases"/>
    <property type="match status" value="1"/>
</dbReference>
<dbReference type="RefSeq" id="WP_238181363.1">
    <property type="nucleotide sequence ID" value="NZ_BPRB01000050.1"/>
</dbReference>
<proteinExistence type="predicted"/>
<gene>
    <name evidence="1" type="ORF">MPOCJGCO_0841</name>
</gene>
<accession>A0ABQ4TVM1</accession>
<dbReference type="EMBL" id="BPRB01000050">
    <property type="protein sequence ID" value="GJE58758.1"/>
    <property type="molecule type" value="Genomic_DNA"/>
</dbReference>
<dbReference type="Gene3D" id="3.90.550.10">
    <property type="entry name" value="Spore Coat Polysaccharide Biosynthesis Protein SpsA, Chain A"/>
    <property type="match status" value="1"/>
</dbReference>
<comment type="caution">
    <text evidence="1">The sequence shown here is derived from an EMBL/GenBank/DDBJ whole genome shotgun (WGS) entry which is preliminary data.</text>
</comment>
<reference evidence="1" key="1">
    <citation type="journal article" date="2021" name="Front. Microbiol.">
        <title>Comprehensive Comparative Genomics and Phenotyping of Methylobacterium Species.</title>
        <authorList>
            <person name="Alessa O."/>
            <person name="Ogura Y."/>
            <person name="Fujitani Y."/>
            <person name="Takami H."/>
            <person name="Hayashi T."/>
            <person name="Sahin N."/>
            <person name="Tani A."/>
        </authorList>
    </citation>
    <scope>NUCLEOTIDE SEQUENCE</scope>
    <source>
        <strain evidence="1">DSM 23632</strain>
    </source>
</reference>
<evidence type="ECO:0000313" key="1">
    <source>
        <dbReference type="EMBL" id="GJE58758.1"/>
    </source>
</evidence>
<keyword evidence="2" id="KW-1185">Reference proteome</keyword>